<comment type="caution">
    <text evidence="2">The sequence shown here is derived from an EMBL/GenBank/DDBJ whole genome shotgun (WGS) entry which is preliminary data.</text>
</comment>
<evidence type="ECO:0000313" key="3">
    <source>
        <dbReference type="Proteomes" id="UP000298513"/>
    </source>
</evidence>
<keyword evidence="3" id="KW-1185">Reference proteome</keyword>
<feature type="region of interest" description="Disordered" evidence="1">
    <location>
        <begin position="1"/>
        <end position="33"/>
    </location>
</feature>
<feature type="compositionally biased region" description="Basic residues" evidence="1">
    <location>
        <begin position="1"/>
        <end position="13"/>
    </location>
</feature>
<feature type="region of interest" description="Disordered" evidence="1">
    <location>
        <begin position="110"/>
        <end position="136"/>
    </location>
</feature>
<protein>
    <submittedName>
        <fullName evidence="2">Uncharacterized protein</fullName>
    </submittedName>
</protein>
<dbReference type="AlphaFoldDB" id="A0A4Z1DP36"/>
<accession>A0A4Z1DP36</accession>
<proteinExistence type="predicted"/>
<sequence>MGIRMLHRLRPAPRHGSTERTDTGPAPEASRTAVPVVAADASAARHPGYPLTRVRRAGAATRRALAAGTRRLPDRHACADLARGYLALLLTHLPKARPRHTLTVFVASLTDRPAPAAPRRPSRPATPGPRSERKRA</sequence>
<organism evidence="2 3">
    <name type="scientific">Streptomyces griseoluteus</name>
    <dbReference type="NCBI Taxonomy" id="29306"/>
    <lineage>
        <taxon>Bacteria</taxon>
        <taxon>Bacillati</taxon>
        <taxon>Actinomycetota</taxon>
        <taxon>Actinomycetes</taxon>
        <taxon>Kitasatosporales</taxon>
        <taxon>Streptomycetaceae</taxon>
        <taxon>Streptomyces</taxon>
    </lineage>
</organism>
<dbReference type="GeneID" id="91528784"/>
<dbReference type="EMBL" id="SRRU01000002">
    <property type="protein sequence ID" value="TGN85979.1"/>
    <property type="molecule type" value="Genomic_DNA"/>
</dbReference>
<gene>
    <name evidence="2" type="ORF">E5082_07805</name>
</gene>
<evidence type="ECO:0000256" key="1">
    <source>
        <dbReference type="SAM" id="MobiDB-lite"/>
    </source>
</evidence>
<reference evidence="2 3" key="1">
    <citation type="submission" date="2019-04" db="EMBL/GenBank/DDBJ databases">
        <title>Streptomyces sp. nov. Bv016 isolated from bark of Buahinia variegata.</title>
        <authorList>
            <person name="Kanchanasin P."/>
            <person name="Tanasupawat S."/>
            <person name="Yuki M."/>
            <person name="Kudo T."/>
        </authorList>
    </citation>
    <scope>NUCLEOTIDE SEQUENCE [LARGE SCALE GENOMIC DNA]</scope>
    <source>
        <strain evidence="2 3">JCM 4765</strain>
    </source>
</reference>
<name>A0A4Z1DP36_STRGP</name>
<evidence type="ECO:0000313" key="2">
    <source>
        <dbReference type="EMBL" id="TGN85979.1"/>
    </source>
</evidence>
<feature type="compositionally biased region" description="Low complexity" evidence="1">
    <location>
        <begin position="112"/>
        <end position="129"/>
    </location>
</feature>
<dbReference type="Proteomes" id="UP000298513">
    <property type="component" value="Unassembled WGS sequence"/>
</dbReference>
<dbReference type="RefSeq" id="WP_135790525.1">
    <property type="nucleotide sequence ID" value="NZ_BNBQ01000001.1"/>
</dbReference>